<dbReference type="OrthoDB" id="5771171at2"/>
<dbReference type="Pfam" id="PF25212">
    <property type="entry name" value="HVO_A0114"/>
    <property type="match status" value="1"/>
</dbReference>
<evidence type="ECO:0000313" key="2">
    <source>
        <dbReference type="Proteomes" id="UP000070250"/>
    </source>
</evidence>
<gene>
    <name evidence="1" type="ORF">ACG33_11500</name>
</gene>
<sequence>MREVKLHVETLDRFIGETMAMAERLDRSKRERQAAHIAFESMETFLKVLTPNRWALLRALRGHGSSSIRALAQTLGRDYRGVHADVAVLVDAGLIERDDSGAISVPWSQVTAEMALDVAASA</sequence>
<dbReference type="KEGG" id="sdf:ACG33_11500"/>
<organism evidence="1 2">
    <name type="scientific">Steroidobacter denitrificans</name>
    <dbReference type="NCBI Taxonomy" id="465721"/>
    <lineage>
        <taxon>Bacteria</taxon>
        <taxon>Pseudomonadati</taxon>
        <taxon>Pseudomonadota</taxon>
        <taxon>Gammaproteobacteria</taxon>
        <taxon>Steroidobacterales</taxon>
        <taxon>Steroidobacteraceae</taxon>
        <taxon>Steroidobacter</taxon>
    </lineage>
</organism>
<evidence type="ECO:0000313" key="1">
    <source>
        <dbReference type="EMBL" id="AMN47714.1"/>
    </source>
</evidence>
<dbReference type="EMBL" id="CP011971">
    <property type="protein sequence ID" value="AMN47714.1"/>
    <property type="molecule type" value="Genomic_DNA"/>
</dbReference>
<keyword evidence="2" id="KW-1185">Reference proteome</keyword>
<dbReference type="AlphaFoldDB" id="A0A127FBB1"/>
<dbReference type="RefSeq" id="WP_157071770.1">
    <property type="nucleotide sequence ID" value="NZ_CP011971.1"/>
</dbReference>
<dbReference type="STRING" id="465721.ACG33_11500"/>
<name>A0A127FBB1_STEDE</name>
<reference evidence="1 2" key="1">
    <citation type="submission" date="2015-06" db="EMBL/GenBank/DDBJ databases">
        <title>A Comprehensive Approach to Explore the Metabolic and Phylogenetic Diversity of Bacterial Steroid Degradation in the Environment: Testosterone as an Example.</title>
        <authorList>
            <person name="Yang F.-C."/>
            <person name="Chen Y.-L."/>
            <person name="Yu C.-P."/>
            <person name="Tang S.-L."/>
            <person name="Wang P.-H."/>
            <person name="Ismail W."/>
            <person name="Wang C.-H."/>
            <person name="Yang C.-Y."/>
            <person name="Chiang Y.-R."/>
        </authorList>
    </citation>
    <scope>NUCLEOTIDE SEQUENCE [LARGE SCALE GENOMIC DNA]</scope>
    <source>
        <strain evidence="1 2">DSM 18526</strain>
    </source>
</reference>
<dbReference type="SUPFAM" id="SSF46785">
    <property type="entry name" value="Winged helix' DNA-binding domain"/>
    <property type="match status" value="1"/>
</dbReference>
<dbReference type="Proteomes" id="UP000070250">
    <property type="component" value="Chromosome"/>
</dbReference>
<proteinExistence type="predicted"/>
<dbReference type="Gene3D" id="1.10.10.10">
    <property type="entry name" value="Winged helix-like DNA-binding domain superfamily/Winged helix DNA-binding domain"/>
    <property type="match status" value="1"/>
</dbReference>
<dbReference type="InterPro" id="IPR036388">
    <property type="entry name" value="WH-like_DNA-bd_sf"/>
</dbReference>
<dbReference type="InterPro" id="IPR036390">
    <property type="entry name" value="WH_DNA-bd_sf"/>
</dbReference>
<protein>
    <submittedName>
        <fullName evidence="1">Uncharacterized protein</fullName>
    </submittedName>
</protein>
<accession>A0A127FBB1</accession>